<reference evidence="2 3" key="1">
    <citation type="submission" date="2018-04" db="EMBL/GenBank/DDBJ databases">
        <title>Pseudomonas sp. nov., isolated from mangrove soil.</title>
        <authorList>
            <person name="Chen C."/>
        </authorList>
    </citation>
    <scope>NUCLEOTIDE SEQUENCE [LARGE SCALE GENOMIC DNA]</scope>
    <source>
        <strain evidence="2 3">JCM 14246</strain>
    </source>
</reference>
<dbReference type="RefSeq" id="WP_011785202.1">
    <property type="nucleotide sequence ID" value="NZ_QASO01000121.1"/>
</dbReference>
<proteinExistence type="predicted"/>
<gene>
    <name evidence="2" type="primary">trbK</name>
    <name evidence="2" type="ORF">DBO86_20715</name>
</gene>
<evidence type="ECO:0000313" key="3">
    <source>
        <dbReference type="Proteomes" id="UP000244052"/>
    </source>
</evidence>
<dbReference type="EMBL" id="QASO01000121">
    <property type="protein sequence ID" value="PTU77206.1"/>
    <property type="molecule type" value="Genomic_DNA"/>
</dbReference>
<dbReference type="InterPro" id="IPR027584">
    <property type="entry name" value="TrbK_RP4"/>
</dbReference>
<accession>A0A2T5PHI8</accession>
<dbReference type="PROSITE" id="PS51257">
    <property type="entry name" value="PROKAR_LIPOPROTEIN"/>
    <property type="match status" value="1"/>
</dbReference>
<dbReference type="AlphaFoldDB" id="A0A2T5PHI8"/>
<sequence>MKRAIFLMLAVTAVLLAGCEDTPPEPNKATCTGDAYQQALSEISSEAKRQAFAAECESFQKAQQMGEWEFKPSSPDRY</sequence>
<evidence type="ECO:0000313" key="2">
    <source>
        <dbReference type="EMBL" id="PTU77206.1"/>
    </source>
</evidence>
<organism evidence="2 3">
    <name type="scientific">Ectopseudomonas oleovorans</name>
    <name type="common">Pseudomonas oleovorans</name>
    <dbReference type="NCBI Taxonomy" id="301"/>
    <lineage>
        <taxon>Bacteria</taxon>
        <taxon>Pseudomonadati</taxon>
        <taxon>Pseudomonadota</taxon>
        <taxon>Gammaproteobacteria</taxon>
        <taxon>Pseudomonadales</taxon>
        <taxon>Pseudomonadaceae</taxon>
        <taxon>Ectopseudomonas</taxon>
    </lineage>
</organism>
<feature type="signal peptide" evidence="1">
    <location>
        <begin position="1"/>
        <end position="17"/>
    </location>
</feature>
<keyword evidence="2" id="KW-0449">Lipoprotein</keyword>
<protein>
    <submittedName>
        <fullName evidence="2">Entry exclusion lipoprotein TrbK</fullName>
    </submittedName>
</protein>
<feature type="chain" id="PRO_5015773694" evidence="1">
    <location>
        <begin position="18"/>
        <end position="78"/>
    </location>
</feature>
<dbReference type="NCBIfam" id="TIGR04359">
    <property type="entry name" value="TrbK_RP4"/>
    <property type="match status" value="1"/>
</dbReference>
<evidence type="ECO:0000256" key="1">
    <source>
        <dbReference type="SAM" id="SignalP"/>
    </source>
</evidence>
<keyword evidence="3" id="KW-1185">Reference proteome</keyword>
<dbReference type="Proteomes" id="UP000244052">
    <property type="component" value="Unassembled WGS sequence"/>
</dbReference>
<keyword evidence="1" id="KW-0732">Signal</keyword>
<comment type="caution">
    <text evidence="2">The sequence shown here is derived from an EMBL/GenBank/DDBJ whole genome shotgun (WGS) entry which is preliminary data.</text>
</comment>
<name>A0A2T5PHI8_ECTOL</name>